<dbReference type="SUPFAM" id="SSF55298">
    <property type="entry name" value="YjgF-like"/>
    <property type="match status" value="1"/>
</dbReference>
<reference evidence="1" key="1">
    <citation type="submission" date="2020-10" db="EMBL/GenBank/DDBJ databases">
        <authorList>
            <person name="Gilroy R."/>
        </authorList>
    </citation>
    <scope>NUCLEOTIDE SEQUENCE</scope>
    <source>
        <strain evidence="1">21143</strain>
    </source>
</reference>
<protein>
    <submittedName>
        <fullName evidence="1">Uncharacterized protein</fullName>
    </submittedName>
</protein>
<dbReference type="PANTHER" id="PTHR11803">
    <property type="entry name" value="2-IMINOBUTANOATE/2-IMINOPROPANOATE DEAMINASE RIDA"/>
    <property type="match status" value="1"/>
</dbReference>
<dbReference type="PANTHER" id="PTHR11803:SF39">
    <property type="entry name" value="2-IMINOBUTANOATE_2-IMINOPROPANOATE DEAMINASE"/>
    <property type="match status" value="1"/>
</dbReference>
<sequence>MLPESWRSTVSYIGQPPLDGSKLSVWVYGVAGMEVVNEKYALRPERQLWQEKHTELCDNPASEKDLRMIEHPEMDTVASHNGYVHYWTGGLECKDDDSAYQTMYLLNGYEERLRNIGCTLSDNCVRTWFLVQNVDVNYIGVVKARKANFVGQGLTEKTHYIASTGIEGKSPDARTSVHLDAYAVKGIEPSQQQYLYAPTHLNPTYEYGVTFERGVRVKYGDRSHYYISGTASIDNKGNVLHVGDIEAQTYRMWENVEKLLEEGGSSMDDVMEMLVYLRDMADYETVRALFDGRFPRTPKVFLLAPVCRPTWLIEMECVALKSESNSAYRDF</sequence>
<organism evidence="1 2">
    <name type="scientific">Candidatus Caccoplasma intestinavium</name>
    <dbReference type="NCBI Taxonomy" id="2840716"/>
    <lineage>
        <taxon>Bacteria</taxon>
        <taxon>Pseudomonadati</taxon>
        <taxon>Bacteroidota</taxon>
        <taxon>Bacteroidia</taxon>
        <taxon>Bacteroidales</taxon>
        <taxon>Bacteroidaceae</taxon>
        <taxon>Bacteroidaceae incertae sedis</taxon>
        <taxon>Candidatus Caccoplasma</taxon>
    </lineage>
</organism>
<proteinExistence type="predicted"/>
<dbReference type="GO" id="GO:0005829">
    <property type="term" value="C:cytosol"/>
    <property type="evidence" value="ECO:0007669"/>
    <property type="project" value="TreeGrafter"/>
</dbReference>
<comment type="caution">
    <text evidence="1">The sequence shown here is derived from an EMBL/GenBank/DDBJ whole genome shotgun (WGS) entry which is preliminary data.</text>
</comment>
<dbReference type="Gene3D" id="3.30.1330.40">
    <property type="entry name" value="RutC-like"/>
    <property type="match status" value="1"/>
</dbReference>
<dbReference type="AlphaFoldDB" id="A0A9D1GD74"/>
<dbReference type="CDD" id="cd06153">
    <property type="entry name" value="YjgF_YER057c_UK114_like_5"/>
    <property type="match status" value="1"/>
</dbReference>
<dbReference type="InterPro" id="IPR006175">
    <property type="entry name" value="YjgF/YER057c/UK114"/>
</dbReference>
<dbReference type="InterPro" id="IPR035959">
    <property type="entry name" value="RutC-like_sf"/>
</dbReference>
<gene>
    <name evidence="1" type="ORF">IAD06_01440</name>
</gene>
<dbReference type="EMBL" id="DVKT01000006">
    <property type="protein sequence ID" value="HIT38691.1"/>
    <property type="molecule type" value="Genomic_DNA"/>
</dbReference>
<name>A0A9D1GD74_9BACT</name>
<dbReference type="GO" id="GO:0019239">
    <property type="term" value="F:deaminase activity"/>
    <property type="evidence" value="ECO:0007669"/>
    <property type="project" value="TreeGrafter"/>
</dbReference>
<reference evidence="1" key="2">
    <citation type="journal article" date="2021" name="PeerJ">
        <title>Extensive microbial diversity within the chicken gut microbiome revealed by metagenomics and culture.</title>
        <authorList>
            <person name="Gilroy R."/>
            <person name="Ravi A."/>
            <person name="Getino M."/>
            <person name="Pursley I."/>
            <person name="Horton D.L."/>
            <person name="Alikhan N.F."/>
            <person name="Baker D."/>
            <person name="Gharbi K."/>
            <person name="Hall N."/>
            <person name="Watson M."/>
            <person name="Adriaenssens E.M."/>
            <person name="Foster-Nyarko E."/>
            <person name="Jarju S."/>
            <person name="Secka A."/>
            <person name="Antonio M."/>
            <person name="Oren A."/>
            <person name="Chaudhuri R.R."/>
            <person name="La Ragione R."/>
            <person name="Hildebrand F."/>
            <person name="Pallen M.J."/>
        </authorList>
    </citation>
    <scope>NUCLEOTIDE SEQUENCE</scope>
    <source>
        <strain evidence="1">21143</strain>
    </source>
</reference>
<accession>A0A9D1GD74</accession>
<evidence type="ECO:0000313" key="1">
    <source>
        <dbReference type="EMBL" id="HIT38691.1"/>
    </source>
</evidence>
<dbReference type="Proteomes" id="UP000886722">
    <property type="component" value="Unassembled WGS sequence"/>
</dbReference>
<dbReference type="Pfam" id="PF01042">
    <property type="entry name" value="Ribonuc_L-PSP"/>
    <property type="match status" value="1"/>
</dbReference>
<evidence type="ECO:0000313" key="2">
    <source>
        <dbReference type="Proteomes" id="UP000886722"/>
    </source>
</evidence>